<keyword evidence="3" id="KW-1185">Reference proteome</keyword>
<gene>
    <name evidence="2" type="ORF">C477_13670</name>
</gene>
<dbReference type="Proteomes" id="UP000011657">
    <property type="component" value="Unassembled WGS sequence"/>
</dbReference>
<name>M0C3N3_9EURY</name>
<dbReference type="EMBL" id="AOIS01000045">
    <property type="protein sequence ID" value="ELZ17283.1"/>
    <property type="molecule type" value="Genomic_DNA"/>
</dbReference>
<feature type="compositionally biased region" description="Basic residues" evidence="1">
    <location>
        <begin position="1"/>
        <end position="11"/>
    </location>
</feature>
<reference evidence="2 3" key="1">
    <citation type="journal article" date="2014" name="PLoS Genet.">
        <title>Phylogenetically driven sequencing of extremely halophilic archaea reveals strategies for static and dynamic osmo-response.</title>
        <authorList>
            <person name="Becker E.A."/>
            <person name="Seitzer P.M."/>
            <person name="Tritt A."/>
            <person name="Larsen D."/>
            <person name="Krusor M."/>
            <person name="Yao A.I."/>
            <person name="Wu D."/>
            <person name="Madern D."/>
            <person name="Eisen J.A."/>
            <person name="Darling A.E."/>
            <person name="Facciotti M.T."/>
        </authorList>
    </citation>
    <scope>NUCLEOTIDE SEQUENCE [LARGE SCALE GENOMIC DNA]</scope>
    <source>
        <strain evidence="2 3">JCM 13891</strain>
    </source>
</reference>
<evidence type="ECO:0000313" key="3">
    <source>
        <dbReference type="Proteomes" id="UP000011657"/>
    </source>
</evidence>
<dbReference type="RefSeq" id="WP_008895018.1">
    <property type="nucleotide sequence ID" value="NZ_AOIS01000045.1"/>
</dbReference>
<accession>M0C3N3</accession>
<feature type="compositionally biased region" description="Low complexity" evidence="1">
    <location>
        <begin position="55"/>
        <end position="64"/>
    </location>
</feature>
<comment type="caution">
    <text evidence="2">The sequence shown here is derived from an EMBL/GenBank/DDBJ whole genome shotgun (WGS) entry which is preliminary data.</text>
</comment>
<evidence type="ECO:0000313" key="2">
    <source>
        <dbReference type="EMBL" id="ELZ17283.1"/>
    </source>
</evidence>
<proteinExistence type="predicted"/>
<feature type="region of interest" description="Disordered" evidence="1">
    <location>
        <begin position="55"/>
        <end position="80"/>
    </location>
</feature>
<evidence type="ECO:0000256" key="1">
    <source>
        <dbReference type="SAM" id="MobiDB-lite"/>
    </source>
</evidence>
<protein>
    <submittedName>
        <fullName evidence="2">UspA domain-containing protein</fullName>
    </submittedName>
</protein>
<organism evidence="2 3">
    <name type="scientific">Haloterrigena salina JCM 13891</name>
    <dbReference type="NCBI Taxonomy" id="1227488"/>
    <lineage>
        <taxon>Archaea</taxon>
        <taxon>Methanobacteriati</taxon>
        <taxon>Methanobacteriota</taxon>
        <taxon>Stenosarchaea group</taxon>
        <taxon>Halobacteria</taxon>
        <taxon>Halobacteriales</taxon>
        <taxon>Natrialbaceae</taxon>
        <taxon>Haloterrigena</taxon>
    </lineage>
</organism>
<sequence length="100" mass="10575">MMRRCRRRRRDRGAASARSGRGGIPTTGSSTAHAGVPLVFEDVVGEIVAAAAAVASTAVGSRPRSGGHRRRPLSGSDSYRLLTESERPVVVFSRPGSQET</sequence>
<dbReference type="STRING" id="1227488.C477_13670"/>
<dbReference type="AlphaFoldDB" id="M0C3N3"/>
<dbReference type="PATRIC" id="fig|1227488.3.peg.2722"/>
<feature type="region of interest" description="Disordered" evidence="1">
    <location>
        <begin position="1"/>
        <end position="34"/>
    </location>
</feature>